<evidence type="ECO:0000256" key="1">
    <source>
        <dbReference type="SAM" id="MobiDB-lite"/>
    </source>
</evidence>
<gene>
    <name evidence="3" type="ORF">FPE01S_03_07030</name>
</gene>
<keyword evidence="4" id="KW-1185">Reference proteome</keyword>
<evidence type="ECO:0008006" key="5">
    <source>
        <dbReference type="Google" id="ProtNLM"/>
    </source>
</evidence>
<dbReference type="STRING" id="1220578.FPE01S_03_07030"/>
<dbReference type="Proteomes" id="UP000033121">
    <property type="component" value="Unassembled WGS sequence"/>
</dbReference>
<evidence type="ECO:0000256" key="2">
    <source>
        <dbReference type="SAM" id="SignalP"/>
    </source>
</evidence>
<organism evidence="3 4">
    <name type="scientific">Flavihumibacter petaseus NBRC 106054</name>
    <dbReference type="NCBI Taxonomy" id="1220578"/>
    <lineage>
        <taxon>Bacteria</taxon>
        <taxon>Pseudomonadati</taxon>
        <taxon>Bacteroidota</taxon>
        <taxon>Chitinophagia</taxon>
        <taxon>Chitinophagales</taxon>
        <taxon>Chitinophagaceae</taxon>
        <taxon>Flavihumibacter</taxon>
    </lineage>
</organism>
<proteinExistence type="predicted"/>
<dbReference type="AlphaFoldDB" id="A0A0E9N4B0"/>
<sequence>MRSFKALSVASIASVCLISCVKLAESPDDEANACTLLENVTIETAKTAYLRGEEMTLRAAGLPDYTNVILSREGKSSEYNPEYMIGRISKFDEGLYVLSTFGIPDCETKNDSIYITVTNPPAETPCQTTPNTVTMEGTFTLTSPSNQSGSSTGNLSAP</sequence>
<feature type="region of interest" description="Disordered" evidence="1">
    <location>
        <begin position="139"/>
        <end position="158"/>
    </location>
</feature>
<accession>A0A0E9N4B0</accession>
<feature type="signal peptide" evidence="2">
    <location>
        <begin position="1"/>
        <end position="24"/>
    </location>
</feature>
<evidence type="ECO:0000313" key="4">
    <source>
        <dbReference type="Proteomes" id="UP000033121"/>
    </source>
</evidence>
<evidence type="ECO:0000313" key="3">
    <source>
        <dbReference type="EMBL" id="GAO44664.1"/>
    </source>
</evidence>
<comment type="caution">
    <text evidence="3">The sequence shown here is derived from an EMBL/GenBank/DDBJ whole genome shotgun (WGS) entry which is preliminary data.</text>
</comment>
<reference evidence="3 4" key="1">
    <citation type="submission" date="2015-04" db="EMBL/GenBank/DDBJ databases">
        <title>Whole genome shotgun sequence of Flavihumibacter petaseus NBRC 106054.</title>
        <authorList>
            <person name="Miyazawa S."/>
            <person name="Hosoyama A."/>
            <person name="Hashimoto M."/>
            <person name="Noguchi M."/>
            <person name="Tsuchikane K."/>
            <person name="Ohji S."/>
            <person name="Yamazoe A."/>
            <person name="Ichikawa N."/>
            <person name="Kimura A."/>
            <person name="Fujita N."/>
        </authorList>
    </citation>
    <scope>NUCLEOTIDE SEQUENCE [LARGE SCALE GENOMIC DNA]</scope>
    <source>
        <strain evidence="3 4">NBRC 106054</strain>
    </source>
</reference>
<dbReference type="OrthoDB" id="659703at2"/>
<protein>
    <recommendedName>
        <fullName evidence="5">Lipoprotein</fullName>
    </recommendedName>
</protein>
<dbReference type="RefSeq" id="WP_046370550.1">
    <property type="nucleotide sequence ID" value="NZ_BBWV01000003.1"/>
</dbReference>
<dbReference type="EMBL" id="BBWV01000003">
    <property type="protein sequence ID" value="GAO44664.1"/>
    <property type="molecule type" value="Genomic_DNA"/>
</dbReference>
<keyword evidence="2" id="KW-0732">Signal</keyword>
<feature type="chain" id="PRO_5002430197" description="Lipoprotein" evidence="2">
    <location>
        <begin position="25"/>
        <end position="158"/>
    </location>
</feature>
<name>A0A0E9N4B0_9BACT</name>